<dbReference type="Proteomes" id="UP000280819">
    <property type="component" value="Unassembled WGS sequence"/>
</dbReference>
<dbReference type="RefSeq" id="WP_124845358.1">
    <property type="nucleotide sequence ID" value="NZ_JAUNKP010000004.1"/>
</dbReference>
<organism evidence="2 3">
    <name type="scientific">Arachnia propionica</name>
    <dbReference type="NCBI Taxonomy" id="1750"/>
    <lineage>
        <taxon>Bacteria</taxon>
        <taxon>Bacillati</taxon>
        <taxon>Actinomycetota</taxon>
        <taxon>Actinomycetes</taxon>
        <taxon>Propionibacteriales</taxon>
        <taxon>Propionibacteriaceae</taxon>
        <taxon>Arachnia</taxon>
    </lineage>
</organism>
<sequence>MEWPEFEKKLFDQLVTLPERTICIIGLGEQQRPYVQFAGIHAFPNNNMTIVCGFEDESPERRFTPEERAFFVECNFERHDEDPSYWEQEVAWPPSGQALLKVVRGFLARLRDIEGVASPDELTYRSWRAAGYGIGRFREMTYPADHDLTLRRLGLRRIES</sequence>
<gene>
    <name evidence="2" type="ORF">EII34_11790</name>
</gene>
<comment type="caution">
    <text evidence="2">The sequence shown here is derived from an EMBL/GenBank/DDBJ whole genome shotgun (WGS) entry which is preliminary data.</text>
</comment>
<feature type="domain" description="TY-Chap N-terminal" evidence="1">
    <location>
        <begin position="1"/>
        <end position="122"/>
    </location>
</feature>
<name>A0A3P1T442_9ACTN</name>
<evidence type="ECO:0000313" key="2">
    <source>
        <dbReference type="EMBL" id="RRD04058.1"/>
    </source>
</evidence>
<dbReference type="Pfam" id="PF22552">
    <property type="entry name" value="TY-Chap3"/>
    <property type="match status" value="1"/>
</dbReference>
<proteinExistence type="predicted"/>
<dbReference type="EMBL" id="RQZG01000014">
    <property type="protein sequence ID" value="RRD04058.1"/>
    <property type="molecule type" value="Genomic_DNA"/>
</dbReference>
<dbReference type="InterPro" id="IPR054344">
    <property type="entry name" value="TY-Chap_N"/>
</dbReference>
<accession>A0A3P1T442</accession>
<reference evidence="2 3" key="1">
    <citation type="submission" date="2018-11" db="EMBL/GenBank/DDBJ databases">
        <title>Genomes From Bacteria Associated with the Canine Oral Cavity: a Test Case for Automated Genome-Based Taxonomic Assignment.</title>
        <authorList>
            <person name="Coil D.A."/>
            <person name="Jospin G."/>
            <person name="Darling A.E."/>
            <person name="Wallis C."/>
            <person name="Davis I.J."/>
            <person name="Harris S."/>
            <person name="Eisen J.A."/>
            <person name="Holcombe L.J."/>
            <person name="O'Flynn C."/>
        </authorList>
    </citation>
    <scope>NUCLEOTIDE SEQUENCE [LARGE SCALE GENOMIC DNA]</scope>
    <source>
        <strain evidence="2 3">OH887_COT-365</strain>
    </source>
</reference>
<dbReference type="OrthoDB" id="3477487at2"/>
<protein>
    <recommendedName>
        <fullName evidence="1">TY-Chap N-terminal domain-containing protein</fullName>
    </recommendedName>
</protein>
<evidence type="ECO:0000313" key="3">
    <source>
        <dbReference type="Proteomes" id="UP000280819"/>
    </source>
</evidence>
<evidence type="ECO:0000259" key="1">
    <source>
        <dbReference type="Pfam" id="PF22552"/>
    </source>
</evidence>
<dbReference type="AlphaFoldDB" id="A0A3P1T442"/>